<dbReference type="Proteomes" id="UP001199070">
    <property type="component" value="Unassembled WGS sequence"/>
</dbReference>
<keyword evidence="1" id="KW-0805">Transcription regulation</keyword>
<keyword evidence="3" id="KW-0804">Transcription</keyword>
<comment type="caution">
    <text evidence="7">The sequence shown here is derived from an EMBL/GenBank/DDBJ whole genome shotgun (WGS) entry which is preliminary data.</text>
</comment>
<dbReference type="GO" id="GO:0000976">
    <property type="term" value="F:transcription cis-regulatory region binding"/>
    <property type="evidence" value="ECO:0007669"/>
    <property type="project" value="TreeGrafter"/>
</dbReference>
<proteinExistence type="predicted"/>
<feature type="region of interest" description="Disordered" evidence="5">
    <location>
        <begin position="217"/>
        <end position="236"/>
    </location>
</feature>
<evidence type="ECO:0000256" key="5">
    <source>
        <dbReference type="SAM" id="MobiDB-lite"/>
    </source>
</evidence>
<feature type="domain" description="HTH tetR-type" evidence="6">
    <location>
        <begin position="28"/>
        <end position="88"/>
    </location>
</feature>
<dbReference type="PANTHER" id="PTHR30055">
    <property type="entry name" value="HTH-TYPE TRANSCRIPTIONAL REGULATOR RUTR"/>
    <property type="match status" value="1"/>
</dbReference>
<organism evidence="7 8">
    <name type="scientific">Burkholderia cenocepacia</name>
    <dbReference type="NCBI Taxonomy" id="95486"/>
    <lineage>
        <taxon>Bacteria</taxon>
        <taxon>Pseudomonadati</taxon>
        <taxon>Pseudomonadota</taxon>
        <taxon>Betaproteobacteria</taxon>
        <taxon>Burkholderiales</taxon>
        <taxon>Burkholderiaceae</taxon>
        <taxon>Burkholderia</taxon>
        <taxon>Burkholderia cepacia complex</taxon>
    </lineage>
</organism>
<evidence type="ECO:0000256" key="3">
    <source>
        <dbReference type="ARBA" id="ARBA00023163"/>
    </source>
</evidence>
<dbReference type="PRINTS" id="PR00455">
    <property type="entry name" value="HTHTETR"/>
</dbReference>
<evidence type="ECO:0000256" key="1">
    <source>
        <dbReference type="ARBA" id="ARBA00023015"/>
    </source>
</evidence>
<accession>A0AAW4T522</accession>
<keyword evidence="2 4" id="KW-0238">DNA-binding</keyword>
<protein>
    <submittedName>
        <fullName evidence="7">TetR/AcrR family transcriptional regulator</fullName>
    </submittedName>
</protein>
<feature type="compositionally biased region" description="Basic and acidic residues" evidence="5">
    <location>
        <begin position="227"/>
        <end position="236"/>
    </location>
</feature>
<feature type="region of interest" description="Disordered" evidence="5">
    <location>
        <begin position="1"/>
        <end position="29"/>
    </location>
</feature>
<evidence type="ECO:0000256" key="2">
    <source>
        <dbReference type="ARBA" id="ARBA00023125"/>
    </source>
</evidence>
<reference evidence="7" key="1">
    <citation type="submission" date="2023-08" db="EMBL/GenBank/DDBJ databases">
        <title>A collection of bacterial strains from the Burkholderia cepacia Research Laboratory and Repository.</title>
        <authorList>
            <person name="Lipuma J."/>
            <person name="Spilker T."/>
        </authorList>
    </citation>
    <scope>NUCLEOTIDE SEQUENCE</scope>
    <source>
        <strain evidence="7">AU0862</strain>
    </source>
</reference>
<dbReference type="Gene3D" id="1.10.357.10">
    <property type="entry name" value="Tetracycline Repressor, domain 2"/>
    <property type="match status" value="1"/>
</dbReference>
<evidence type="ECO:0000313" key="8">
    <source>
        <dbReference type="Proteomes" id="UP001199070"/>
    </source>
</evidence>
<gene>
    <name evidence="7" type="ORF">LGN22_05250</name>
</gene>
<name>A0AAW4T522_9BURK</name>
<evidence type="ECO:0000259" key="6">
    <source>
        <dbReference type="PROSITE" id="PS50977"/>
    </source>
</evidence>
<evidence type="ECO:0000256" key="4">
    <source>
        <dbReference type="PROSITE-ProRule" id="PRU00335"/>
    </source>
</evidence>
<evidence type="ECO:0000313" key="7">
    <source>
        <dbReference type="EMBL" id="MCA8378289.1"/>
    </source>
</evidence>
<dbReference type="InterPro" id="IPR050109">
    <property type="entry name" value="HTH-type_TetR-like_transc_reg"/>
</dbReference>
<dbReference type="InterPro" id="IPR001647">
    <property type="entry name" value="HTH_TetR"/>
</dbReference>
<dbReference type="PANTHER" id="PTHR30055:SF234">
    <property type="entry name" value="HTH-TYPE TRANSCRIPTIONAL REGULATOR BETI"/>
    <property type="match status" value="1"/>
</dbReference>
<dbReference type="GO" id="GO:0003700">
    <property type="term" value="F:DNA-binding transcription factor activity"/>
    <property type="evidence" value="ECO:0007669"/>
    <property type="project" value="TreeGrafter"/>
</dbReference>
<dbReference type="EMBL" id="JAIZTC010000001">
    <property type="protein sequence ID" value="MCA8378289.1"/>
    <property type="molecule type" value="Genomic_DNA"/>
</dbReference>
<dbReference type="AlphaFoldDB" id="A0AAW4T522"/>
<dbReference type="SUPFAM" id="SSF46689">
    <property type="entry name" value="Homeodomain-like"/>
    <property type="match status" value="1"/>
</dbReference>
<feature type="compositionally biased region" description="Low complexity" evidence="5">
    <location>
        <begin position="7"/>
        <end position="16"/>
    </location>
</feature>
<dbReference type="PROSITE" id="PS50977">
    <property type="entry name" value="HTH_TETR_2"/>
    <property type="match status" value="1"/>
</dbReference>
<dbReference type="Pfam" id="PF00440">
    <property type="entry name" value="TetR_N"/>
    <property type="match status" value="1"/>
</dbReference>
<dbReference type="RefSeq" id="WP_226133183.1">
    <property type="nucleotide sequence ID" value="NZ_JAIZTC010000001.1"/>
</dbReference>
<feature type="DNA-binding region" description="H-T-H motif" evidence="4">
    <location>
        <begin position="51"/>
        <end position="70"/>
    </location>
</feature>
<sequence length="236" mass="25633">MKKTVKTGTATASGTARARRPTQAERSQATRERVIAAAIALLHKEGYSGATTLAIRREADVSMGALQHQFPTKAELMAAVQERLTGDRFAQFERASRSATTPLERIDRMLDVAGALIGTPLFAASMEIQLARRADKELDEAVTRILQPFDDGFRALMRDVVAGFDRETALKVTQLQLLGGSMIRGLTIDVVTGGEPAAARAAFALWRDIALRQITDMTHSSAPAPTKTDKRRASSR</sequence>
<dbReference type="InterPro" id="IPR009057">
    <property type="entry name" value="Homeodomain-like_sf"/>
</dbReference>